<proteinExistence type="predicted"/>
<evidence type="ECO:0000256" key="3">
    <source>
        <dbReference type="SAM" id="MobiDB-lite"/>
    </source>
</evidence>
<dbReference type="RefSeq" id="WP_157985884.1">
    <property type="nucleotide sequence ID" value="NZ_JALBUU010000004.1"/>
</dbReference>
<sequence length="81" mass="8770">MLAAGGLVPTQQSFPDHLHGGLEEPKMKIIDVFIGNLRKKLTKAGPGSAIKTVRDRGNVLRDPAEKPRFSCLSMLMDQAVA</sequence>
<gene>
    <name evidence="5" type="ORF">MON41_07815</name>
</gene>
<dbReference type="SUPFAM" id="SSF46894">
    <property type="entry name" value="C-terminal effector domain of the bipartite response regulators"/>
    <property type="match status" value="1"/>
</dbReference>
<name>A0ABS9W305_9PROT</name>
<feature type="DNA-binding region" description="OmpR/PhoB-type" evidence="2">
    <location>
        <begin position="1"/>
        <end position="62"/>
    </location>
</feature>
<keyword evidence="1 2" id="KW-0238">DNA-binding</keyword>
<reference evidence="5 6" key="1">
    <citation type="submission" date="2022-03" db="EMBL/GenBank/DDBJ databases">
        <title>Complete genome analysis of Roseomonas KG 17.1 : a prolific producer of plant growth promoters.</title>
        <authorList>
            <person name="Saadouli I."/>
            <person name="Najjari A."/>
            <person name="Mosbah A."/>
            <person name="Ouzari H.I."/>
        </authorList>
    </citation>
    <scope>NUCLEOTIDE SEQUENCE [LARGE SCALE GENOMIC DNA]</scope>
    <source>
        <strain evidence="5 6">KG17-1</strain>
    </source>
</reference>
<evidence type="ECO:0000256" key="1">
    <source>
        <dbReference type="ARBA" id="ARBA00023125"/>
    </source>
</evidence>
<dbReference type="PROSITE" id="PS51755">
    <property type="entry name" value="OMPR_PHOB"/>
    <property type="match status" value="1"/>
</dbReference>
<dbReference type="Proteomes" id="UP001201985">
    <property type="component" value="Unassembled WGS sequence"/>
</dbReference>
<evidence type="ECO:0000313" key="6">
    <source>
        <dbReference type="Proteomes" id="UP001201985"/>
    </source>
</evidence>
<feature type="domain" description="OmpR/PhoB-type" evidence="4">
    <location>
        <begin position="1"/>
        <end position="62"/>
    </location>
</feature>
<evidence type="ECO:0000256" key="2">
    <source>
        <dbReference type="PROSITE-ProRule" id="PRU01091"/>
    </source>
</evidence>
<dbReference type="InterPro" id="IPR016032">
    <property type="entry name" value="Sig_transdc_resp-reg_C-effctor"/>
</dbReference>
<dbReference type="Gene3D" id="1.10.10.10">
    <property type="entry name" value="Winged helix-like DNA-binding domain superfamily/Winged helix DNA-binding domain"/>
    <property type="match status" value="1"/>
</dbReference>
<dbReference type="Pfam" id="PF00486">
    <property type="entry name" value="Trans_reg_C"/>
    <property type="match status" value="1"/>
</dbReference>
<keyword evidence="6" id="KW-1185">Reference proteome</keyword>
<evidence type="ECO:0000313" key="5">
    <source>
        <dbReference type="EMBL" id="MCI0753663.1"/>
    </source>
</evidence>
<protein>
    <submittedName>
        <fullName evidence="5">Helix-turn-helix domain-containing protein</fullName>
    </submittedName>
</protein>
<dbReference type="InterPro" id="IPR001867">
    <property type="entry name" value="OmpR/PhoB-type_DNA-bd"/>
</dbReference>
<feature type="region of interest" description="Disordered" evidence="3">
    <location>
        <begin position="1"/>
        <end position="20"/>
    </location>
</feature>
<organism evidence="5 6">
    <name type="scientific">Teichococcus vastitatis</name>
    <dbReference type="NCBI Taxonomy" id="2307076"/>
    <lineage>
        <taxon>Bacteria</taxon>
        <taxon>Pseudomonadati</taxon>
        <taxon>Pseudomonadota</taxon>
        <taxon>Alphaproteobacteria</taxon>
        <taxon>Acetobacterales</taxon>
        <taxon>Roseomonadaceae</taxon>
        <taxon>Roseomonas</taxon>
    </lineage>
</organism>
<dbReference type="InterPro" id="IPR036388">
    <property type="entry name" value="WH-like_DNA-bd_sf"/>
</dbReference>
<comment type="caution">
    <text evidence="5">The sequence shown here is derived from an EMBL/GenBank/DDBJ whole genome shotgun (WGS) entry which is preliminary data.</text>
</comment>
<evidence type="ECO:0000259" key="4">
    <source>
        <dbReference type="PROSITE" id="PS51755"/>
    </source>
</evidence>
<dbReference type="EMBL" id="JALBUU010000004">
    <property type="protein sequence ID" value="MCI0753663.1"/>
    <property type="molecule type" value="Genomic_DNA"/>
</dbReference>
<accession>A0ABS9W305</accession>